<dbReference type="PROSITE" id="PS00028">
    <property type="entry name" value="ZINC_FINGER_C2H2_1"/>
    <property type="match status" value="2"/>
</dbReference>
<dbReference type="EMBL" id="AJVK01007418">
    <property type="status" value="NOT_ANNOTATED_CDS"/>
    <property type="molecule type" value="Genomic_DNA"/>
</dbReference>
<dbReference type="Proteomes" id="UP000092462">
    <property type="component" value="Unassembled WGS sequence"/>
</dbReference>
<keyword evidence="7" id="KW-1185">Reference proteome</keyword>
<dbReference type="PANTHER" id="PTHR23057:SF0">
    <property type="entry name" value="JUXTAPOSED WITH ANOTHER ZINC FINGER PROTEIN 1"/>
    <property type="match status" value="1"/>
</dbReference>
<evidence type="ECO:0000256" key="1">
    <source>
        <dbReference type="ARBA" id="ARBA00022723"/>
    </source>
</evidence>
<feature type="compositionally biased region" description="Low complexity" evidence="5">
    <location>
        <begin position="423"/>
        <end position="435"/>
    </location>
</feature>
<keyword evidence="1" id="KW-0479">Metal-binding</keyword>
<dbReference type="VEuPathDB" id="VectorBase:PPAI009889"/>
<feature type="region of interest" description="Disordered" evidence="5">
    <location>
        <begin position="84"/>
        <end position="123"/>
    </location>
</feature>
<evidence type="ECO:0000256" key="3">
    <source>
        <dbReference type="ARBA" id="ARBA00022771"/>
    </source>
</evidence>
<dbReference type="SUPFAM" id="SSF57667">
    <property type="entry name" value="beta-beta-alpha zinc fingers"/>
    <property type="match status" value="1"/>
</dbReference>
<dbReference type="InterPro" id="IPR051580">
    <property type="entry name" value="ZnF-Chromatin_assoc"/>
</dbReference>
<keyword evidence="4" id="KW-0862">Zinc</keyword>
<sequence>MAVFLINICKFNGCGITFPSLGDLIQHIEDTHIDYDPKVIELKEQQQPQCLPLSYVLRFITDAARKEASFVAATGADIKRKLTTKHHSYSASSSNRSNTPTGSELDEEDMIVSESEDSNDSWTTEEFSSEFIMRYGSRHSGNQGSNSLNEKPFACPVPGCKKRYKNVNGIKYHSKNGHKKDGKVRKGYKCHCGKSYKTSQGLKSHTVLAHNTTGNMTVQPPGSMSPTGSNCSNTSGSSNCISQNLNSLNNAIASVGSMLNTSSLNTSNSTVHLSPTSPLPGLSTSCGANNGSNTQLKNSFGLITIKAKPGLVGVTNKLVKIVPENSVSNIDKVVKASDSRTISTSVSATASKISLPGLVNLGILTPATSPKPISQSTSQCSIIQSVTQSQSVSNQQTSQALLTSTAELLPLTPISPNMSMNFTTPSTSKTSSDDT</sequence>
<dbReference type="AlphaFoldDB" id="A0A1B0EZI7"/>
<name>A0A1B0EZI7_PHLPP</name>
<evidence type="ECO:0000256" key="2">
    <source>
        <dbReference type="ARBA" id="ARBA00022737"/>
    </source>
</evidence>
<dbReference type="GO" id="GO:0008270">
    <property type="term" value="F:zinc ion binding"/>
    <property type="evidence" value="ECO:0007669"/>
    <property type="project" value="UniProtKB-KW"/>
</dbReference>
<organism evidence="6 7">
    <name type="scientific">Phlebotomus papatasi</name>
    <name type="common">Sandfly</name>
    <dbReference type="NCBI Taxonomy" id="29031"/>
    <lineage>
        <taxon>Eukaryota</taxon>
        <taxon>Metazoa</taxon>
        <taxon>Ecdysozoa</taxon>
        <taxon>Arthropoda</taxon>
        <taxon>Hexapoda</taxon>
        <taxon>Insecta</taxon>
        <taxon>Pterygota</taxon>
        <taxon>Neoptera</taxon>
        <taxon>Endopterygota</taxon>
        <taxon>Diptera</taxon>
        <taxon>Nematocera</taxon>
        <taxon>Psychodoidea</taxon>
        <taxon>Psychodidae</taxon>
        <taxon>Phlebotomus</taxon>
        <taxon>Phlebotomus</taxon>
    </lineage>
</organism>
<reference evidence="6" key="1">
    <citation type="submission" date="2022-08" db="UniProtKB">
        <authorList>
            <consortium name="EnsemblMetazoa"/>
        </authorList>
    </citation>
    <scope>IDENTIFICATION</scope>
    <source>
        <strain evidence="6">Israel</strain>
    </source>
</reference>
<dbReference type="PROSITE" id="PS50157">
    <property type="entry name" value="ZINC_FINGER_C2H2_2"/>
    <property type="match status" value="1"/>
</dbReference>
<keyword evidence="3" id="KW-0863">Zinc-finger</keyword>
<dbReference type="FunFam" id="3.30.160.60:FF:000619">
    <property type="entry name" value="juxtaposed with another zinc finger protein 1"/>
    <property type="match status" value="1"/>
</dbReference>
<evidence type="ECO:0000256" key="5">
    <source>
        <dbReference type="SAM" id="MobiDB-lite"/>
    </source>
</evidence>
<dbReference type="InterPro" id="IPR013087">
    <property type="entry name" value="Znf_C2H2_type"/>
</dbReference>
<dbReference type="SMART" id="SM00355">
    <property type="entry name" value="ZnF_C2H2"/>
    <property type="match status" value="3"/>
</dbReference>
<proteinExistence type="predicted"/>
<keyword evidence="2" id="KW-0677">Repeat</keyword>
<accession>A0A1B0EZI7</accession>
<evidence type="ECO:0000313" key="7">
    <source>
        <dbReference type="Proteomes" id="UP000092462"/>
    </source>
</evidence>
<feature type="compositionally biased region" description="Acidic residues" evidence="5">
    <location>
        <begin position="104"/>
        <end position="119"/>
    </location>
</feature>
<evidence type="ECO:0000256" key="4">
    <source>
        <dbReference type="ARBA" id="ARBA00022833"/>
    </source>
</evidence>
<dbReference type="GO" id="GO:0005634">
    <property type="term" value="C:nucleus"/>
    <property type="evidence" value="ECO:0007669"/>
    <property type="project" value="TreeGrafter"/>
</dbReference>
<dbReference type="PANTHER" id="PTHR23057">
    <property type="entry name" value="JUXTAPOSED WITH ANOTHER ZINC FINGER PROTEIN 1"/>
    <property type="match status" value="1"/>
</dbReference>
<evidence type="ECO:0000313" key="6">
    <source>
        <dbReference type="EnsemblMetazoa" id="PPAI009889-PA"/>
    </source>
</evidence>
<dbReference type="VEuPathDB" id="VectorBase:PPAPM1_000390"/>
<dbReference type="EnsemblMetazoa" id="PPAI009889-RA">
    <property type="protein sequence ID" value="PPAI009889-PA"/>
    <property type="gene ID" value="PPAI009889"/>
</dbReference>
<dbReference type="InterPro" id="IPR036236">
    <property type="entry name" value="Znf_C2H2_sf"/>
</dbReference>
<feature type="region of interest" description="Disordered" evidence="5">
    <location>
        <begin position="412"/>
        <end position="435"/>
    </location>
</feature>
<dbReference type="Gene3D" id="3.30.160.60">
    <property type="entry name" value="Classic Zinc Finger"/>
    <property type="match status" value="2"/>
</dbReference>
<protein>
    <submittedName>
        <fullName evidence="6">Uncharacterized protein</fullName>
    </submittedName>
</protein>